<dbReference type="Gene3D" id="3.30.70.3290">
    <property type="match status" value="1"/>
</dbReference>
<dbReference type="STRING" id="6945.B7PCH5"/>
<keyword evidence="11" id="KW-0012">Acyltransferase</keyword>
<dbReference type="EMBL" id="DS683998">
    <property type="protein sequence ID" value="EEC04297.1"/>
    <property type="molecule type" value="Genomic_DNA"/>
</dbReference>
<dbReference type="VEuPathDB" id="VectorBase:ISCW001913"/>
<protein>
    <submittedName>
        <fullName evidence="11 12">Fatty acid synthase, putative</fullName>
        <ecNumber evidence="11">2.3.1.85</ecNumber>
    </submittedName>
</protein>
<dbReference type="EC" id="2.3.1.85" evidence="11"/>
<dbReference type="InterPro" id="IPR016036">
    <property type="entry name" value="Malonyl_transacylase_ACP-bd"/>
</dbReference>
<evidence type="ECO:0000256" key="1">
    <source>
        <dbReference type="ARBA" id="ARBA00022450"/>
    </source>
</evidence>
<evidence type="ECO:0000256" key="5">
    <source>
        <dbReference type="ARBA" id="ARBA00023002"/>
    </source>
</evidence>
<keyword evidence="11" id="KW-0808">Transferase</keyword>
<name>B7PCH5_IXOSC</name>
<dbReference type="InterPro" id="IPR014043">
    <property type="entry name" value="Acyl_transferase_dom"/>
</dbReference>
<dbReference type="EnsemblMetazoa" id="ISCW001913-RA">
    <property type="protein sequence ID" value="ISCW001913-PA"/>
    <property type="gene ID" value="ISCW001913"/>
</dbReference>
<keyword evidence="7" id="KW-0275">Fatty acid biosynthesis</keyword>
<dbReference type="InterPro" id="IPR001227">
    <property type="entry name" value="Ac_transferase_dom_sf"/>
</dbReference>
<keyword evidence="1" id="KW-0596">Phosphopantetheine</keyword>
<dbReference type="Proteomes" id="UP000001555">
    <property type="component" value="Unassembled WGS sequence"/>
</dbReference>
<dbReference type="Gene3D" id="3.40.366.10">
    <property type="entry name" value="Malonyl-Coenzyme A Acyl Carrier Protein, domain 2"/>
    <property type="match status" value="1"/>
</dbReference>
<dbReference type="VEuPathDB" id="VectorBase:ISCI001913"/>
<evidence type="ECO:0000256" key="4">
    <source>
        <dbReference type="ARBA" id="ARBA00022857"/>
    </source>
</evidence>
<evidence type="ECO:0000313" key="11">
    <source>
        <dbReference type="EMBL" id="EEC04297.1"/>
    </source>
</evidence>
<dbReference type="EMBL" id="ABJB010330701">
    <property type="status" value="NOT_ANNOTATED_CDS"/>
    <property type="molecule type" value="Genomic_DNA"/>
</dbReference>
<accession>B7PCH5</accession>
<dbReference type="PANTHER" id="PTHR43775">
    <property type="entry name" value="FATTY ACID SYNTHASE"/>
    <property type="match status" value="1"/>
</dbReference>
<dbReference type="InterPro" id="IPR016035">
    <property type="entry name" value="Acyl_Trfase/lysoPLipase"/>
</dbReference>
<dbReference type="GO" id="GO:0016491">
    <property type="term" value="F:oxidoreductase activity"/>
    <property type="evidence" value="ECO:0007669"/>
    <property type="project" value="UniProtKB-KW"/>
</dbReference>
<evidence type="ECO:0000256" key="2">
    <source>
        <dbReference type="ARBA" id="ARBA00022516"/>
    </source>
</evidence>
<sequence>MVGLTWEQAKQRCRNGVIPACHNAEDSVTVSGPAEAVTQLVVQLKAENVFVREVRNMDVAFHSHYVQPVGPTLQEVLEKVVPEARPRTERWISSSVPQSRWGEPLARKCSAAYHVNNMLSPVLFREALEHVPKDAIVVEIAPHCLLQAILRRALGPEATCLGLMKRDLPDVPAFFLTSLGKLHAHGVPLQLEPLFPRVPWPVPRGTPNVAHLVSWDHAQPPWSVVTYKDFISAEASMSDEVVELDLEAGENDGYLAGHKIDGRVLFPATGYMVLAWKFLAKRSGKPYTEVPVVFENVTLHRATILPKTAGLNRGSSDLS</sequence>
<dbReference type="PROSITE" id="PS52019">
    <property type="entry name" value="PKS_MFAS_DH"/>
    <property type="match status" value="1"/>
</dbReference>
<gene>
    <name evidence="11" type="ORF">IscW_ISCW001913</name>
</gene>
<dbReference type="InterPro" id="IPR050091">
    <property type="entry name" value="PKS_NRPS_Biosynth_Enz"/>
</dbReference>
<dbReference type="SUPFAM" id="SSF52151">
    <property type="entry name" value="FabD/lysophospholipase-like"/>
    <property type="match status" value="1"/>
</dbReference>
<keyword evidence="8" id="KW-0511">Multifunctional enzyme</keyword>
<evidence type="ECO:0000256" key="6">
    <source>
        <dbReference type="ARBA" id="ARBA00023098"/>
    </source>
</evidence>
<evidence type="ECO:0000256" key="3">
    <source>
        <dbReference type="ARBA" id="ARBA00022832"/>
    </source>
</evidence>
<dbReference type="AlphaFoldDB" id="B7PCH5"/>
<dbReference type="Gene3D" id="3.10.129.110">
    <property type="entry name" value="Polyketide synthase dehydratase"/>
    <property type="match status" value="1"/>
</dbReference>
<evidence type="ECO:0000256" key="9">
    <source>
        <dbReference type="PROSITE-ProRule" id="PRU01363"/>
    </source>
</evidence>
<feature type="domain" description="PKS/mFAS DH" evidence="10">
    <location>
        <begin position="228"/>
        <end position="319"/>
    </location>
</feature>
<comment type="caution">
    <text evidence="9">Lacks conserved residue(s) required for the propagation of feature annotation.</text>
</comment>
<dbReference type="UniPathway" id="UPA00094"/>
<dbReference type="GO" id="GO:0006633">
    <property type="term" value="P:fatty acid biosynthetic process"/>
    <property type="evidence" value="ECO:0007669"/>
    <property type="project" value="UniProtKB-UniPathway"/>
</dbReference>
<reference evidence="12" key="2">
    <citation type="submission" date="2020-05" db="UniProtKB">
        <authorList>
            <consortium name="EnsemblMetazoa"/>
        </authorList>
    </citation>
    <scope>IDENTIFICATION</scope>
    <source>
        <strain evidence="12">wikel</strain>
    </source>
</reference>
<dbReference type="Pfam" id="PF00698">
    <property type="entry name" value="Acyl_transf_1"/>
    <property type="match status" value="1"/>
</dbReference>
<dbReference type="InParanoid" id="B7PCH5"/>
<organism>
    <name type="scientific">Ixodes scapularis</name>
    <name type="common">Black-legged tick</name>
    <name type="synonym">Deer tick</name>
    <dbReference type="NCBI Taxonomy" id="6945"/>
    <lineage>
        <taxon>Eukaryota</taxon>
        <taxon>Metazoa</taxon>
        <taxon>Ecdysozoa</taxon>
        <taxon>Arthropoda</taxon>
        <taxon>Chelicerata</taxon>
        <taxon>Arachnida</taxon>
        <taxon>Acari</taxon>
        <taxon>Parasitiformes</taxon>
        <taxon>Ixodida</taxon>
        <taxon>Ixodoidea</taxon>
        <taxon>Ixodidae</taxon>
        <taxon>Ixodinae</taxon>
        <taxon>Ixodes</taxon>
    </lineage>
</organism>
<proteinExistence type="predicted"/>
<dbReference type="GO" id="GO:0004312">
    <property type="term" value="F:fatty acid synthase activity"/>
    <property type="evidence" value="ECO:0007669"/>
    <property type="project" value="UniProtKB-EC"/>
</dbReference>
<evidence type="ECO:0000313" key="12">
    <source>
        <dbReference type="EnsemblMetazoa" id="ISCW001913-PA"/>
    </source>
</evidence>
<keyword evidence="4" id="KW-0521">NADP</keyword>
<keyword evidence="13" id="KW-1185">Reference proteome</keyword>
<dbReference type="InterPro" id="IPR049900">
    <property type="entry name" value="PKS_mFAS_DH"/>
</dbReference>
<evidence type="ECO:0000259" key="10">
    <source>
        <dbReference type="PROSITE" id="PS52019"/>
    </source>
</evidence>
<dbReference type="PaxDb" id="6945-B7PCH5"/>
<dbReference type="Pfam" id="PF21089">
    <property type="entry name" value="PKS_DH_N"/>
    <property type="match status" value="1"/>
</dbReference>
<reference evidence="11 13" key="1">
    <citation type="submission" date="2008-03" db="EMBL/GenBank/DDBJ databases">
        <title>Annotation of Ixodes scapularis.</title>
        <authorList>
            <consortium name="Ixodes scapularis Genome Project Consortium"/>
            <person name="Caler E."/>
            <person name="Hannick L.I."/>
            <person name="Bidwell S."/>
            <person name="Joardar V."/>
            <person name="Thiagarajan M."/>
            <person name="Amedeo P."/>
            <person name="Galinsky K.J."/>
            <person name="Schobel S."/>
            <person name="Inman J."/>
            <person name="Hostetler J."/>
            <person name="Miller J."/>
            <person name="Hammond M."/>
            <person name="Megy K."/>
            <person name="Lawson D."/>
            <person name="Kodira C."/>
            <person name="Sutton G."/>
            <person name="Meyer J."/>
            <person name="Hill C.A."/>
            <person name="Birren B."/>
            <person name="Nene V."/>
            <person name="Collins F."/>
            <person name="Alarcon-Chaidez F."/>
            <person name="Wikel S."/>
            <person name="Strausberg R."/>
        </authorList>
    </citation>
    <scope>NUCLEOTIDE SEQUENCE [LARGE SCALE GENOMIC DNA]</scope>
    <source>
        <strain evidence="13">Wikel</strain>
        <strain evidence="11">Wikel colony</strain>
    </source>
</reference>
<keyword evidence="5" id="KW-0560">Oxidoreductase</keyword>
<dbReference type="InterPro" id="IPR049552">
    <property type="entry name" value="PKS_DH_N"/>
</dbReference>
<keyword evidence="3" id="KW-0276">Fatty acid metabolism</keyword>
<dbReference type="HOGENOM" id="CLU_872322_0_0_1"/>
<dbReference type="EMBL" id="ABJB010172227">
    <property type="status" value="NOT_ANNOTATED_CDS"/>
    <property type="molecule type" value="Genomic_DNA"/>
</dbReference>
<dbReference type="SMART" id="SM00827">
    <property type="entry name" value="PKS_AT"/>
    <property type="match status" value="1"/>
</dbReference>
<dbReference type="InterPro" id="IPR042104">
    <property type="entry name" value="PKS_dehydratase_sf"/>
</dbReference>
<keyword evidence="2" id="KW-0444">Lipid biosynthesis</keyword>
<evidence type="ECO:0000313" key="13">
    <source>
        <dbReference type="Proteomes" id="UP000001555"/>
    </source>
</evidence>
<dbReference type="PANTHER" id="PTHR43775:SF7">
    <property type="entry name" value="FATTY ACID SYNTHASE"/>
    <property type="match status" value="1"/>
</dbReference>
<evidence type="ECO:0000256" key="8">
    <source>
        <dbReference type="ARBA" id="ARBA00023268"/>
    </source>
</evidence>
<keyword evidence="6" id="KW-0443">Lipid metabolism</keyword>
<dbReference type="SUPFAM" id="SSF55048">
    <property type="entry name" value="Probable ACP-binding domain of malonyl-CoA ACP transacylase"/>
    <property type="match status" value="1"/>
</dbReference>
<evidence type="ECO:0000256" key="7">
    <source>
        <dbReference type="ARBA" id="ARBA00023160"/>
    </source>
</evidence>